<dbReference type="Pfam" id="PF00060">
    <property type="entry name" value="Lig_chan"/>
    <property type="match status" value="1"/>
</dbReference>
<feature type="binding site" evidence="13">
    <location>
        <position position="390"/>
    </location>
    <ligand>
        <name>L-glutamate</name>
        <dbReference type="ChEBI" id="CHEBI:29985"/>
    </ligand>
</feature>
<keyword evidence="15" id="KW-1015">Disulfide bond</keyword>
<comment type="similarity">
    <text evidence="2">Belongs to the glutamate-gated ion channel (TC 1.A.10.1) family.</text>
</comment>
<dbReference type="Proteomes" id="UP000807504">
    <property type="component" value="Unassembled WGS sequence"/>
</dbReference>
<feature type="transmembrane region" description="Helical" evidence="16">
    <location>
        <begin position="694"/>
        <end position="713"/>
    </location>
</feature>
<dbReference type="SUPFAM" id="SSF53850">
    <property type="entry name" value="Periplasmic binding protein-like II"/>
    <property type="match status" value="1"/>
</dbReference>
<feature type="binding site" evidence="13">
    <location>
        <position position="552"/>
    </location>
    <ligand>
        <name>L-glutamate</name>
        <dbReference type="ChEBI" id="CHEBI:29985"/>
    </ligand>
</feature>
<dbReference type="FunFam" id="1.10.287.70:FF:000143">
    <property type="entry name" value="Probable glutamate receptor"/>
    <property type="match status" value="1"/>
</dbReference>
<evidence type="ECO:0000256" key="14">
    <source>
        <dbReference type="PIRSR" id="PIRSR601508-2"/>
    </source>
</evidence>
<evidence type="ECO:0000313" key="19">
    <source>
        <dbReference type="EMBL" id="KAF8796967.1"/>
    </source>
</evidence>
<dbReference type="GO" id="GO:0038023">
    <property type="term" value="F:signaling receptor activity"/>
    <property type="evidence" value="ECO:0007669"/>
    <property type="project" value="InterPro"/>
</dbReference>
<dbReference type="InterPro" id="IPR019594">
    <property type="entry name" value="Glu/Gly-bd"/>
</dbReference>
<evidence type="ECO:0000256" key="13">
    <source>
        <dbReference type="PIRSR" id="PIRSR601508-1"/>
    </source>
</evidence>
<feature type="transmembrane region" description="Helical" evidence="16">
    <location>
        <begin position="498"/>
        <end position="524"/>
    </location>
</feature>
<dbReference type="EMBL" id="JABXBU010000001">
    <property type="protein sequence ID" value="KAF8796967.1"/>
    <property type="molecule type" value="Genomic_DNA"/>
</dbReference>
<evidence type="ECO:0000256" key="4">
    <source>
        <dbReference type="ARBA" id="ARBA00022475"/>
    </source>
</evidence>
<reference evidence="19" key="1">
    <citation type="journal article" date="2020" name="bioRxiv">
        <title>Chromosome-level reference genome of the European wasp spider Argiope bruennichi: a resource for studies on range expansion and evolutionary adaptation.</title>
        <authorList>
            <person name="Sheffer M.M."/>
            <person name="Hoppe A."/>
            <person name="Krehenwinkel H."/>
            <person name="Uhl G."/>
            <person name="Kuss A.W."/>
            <person name="Jensen L."/>
            <person name="Jensen C."/>
            <person name="Gillespie R.G."/>
            <person name="Hoff K.J."/>
            <person name="Prost S."/>
        </authorList>
    </citation>
    <scope>NUCLEOTIDE SEQUENCE</scope>
</reference>
<dbReference type="PANTHER" id="PTHR42643:SF24">
    <property type="entry name" value="IONOTROPIC RECEPTOR 60A"/>
    <property type="match status" value="1"/>
</dbReference>
<dbReference type="AlphaFoldDB" id="A0A8T0G0T9"/>
<dbReference type="InterPro" id="IPR052192">
    <property type="entry name" value="Insect_Ionotropic_Sensory_Rcpt"/>
</dbReference>
<evidence type="ECO:0000256" key="1">
    <source>
        <dbReference type="ARBA" id="ARBA00004651"/>
    </source>
</evidence>
<feature type="transmembrane region" description="Helical" evidence="16">
    <location>
        <begin position="427"/>
        <end position="447"/>
    </location>
</feature>
<protein>
    <submittedName>
        <fullName evidence="19">Glutamate receptor 1 like protein</fullName>
    </submittedName>
</protein>
<accession>A0A8T0G0T9</accession>
<name>A0A8T0G0T9_ARGBR</name>
<reference evidence="19" key="2">
    <citation type="submission" date="2020-06" db="EMBL/GenBank/DDBJ databases">
        <authorList>
            <person name="Sheffer M."/>
        </authorList>
    </citation>
    <scope>NUCLEOTIDE SEQUENCE</scope>
</reference>
<evidence type="ECO:0000256" key="6">
    <source>
        <dbReference type="ARBA" id="ARBA00022989"/>
    </source>
</evidence>
<evidence type="ECO:0000256" key="8">
    <source>
        <dbReference type="ARBA" id="ARBA00023136"/>
    </source>
</evidence>
<keyword evidence="12" id="KW-0407">Ion channel</keyword>
<feature type="chain" id="PRO_5035918449" evidence="17">
    <location>
        <begin position="21"/>
        <end position="755"/>
    </location>
</feature>
<dbReference type="GO" id="GO:0015276">
    <property type="term" value="F:ligand-gated monoatomic ion channel activity"/>
    <property type="evidence" value="ECO:0007669"/>
    <property type="project" value="InterPro"/>
</dbReference>
<dbReference type="SMART" id="SM00918">
    <property type="entry name" value="Lig_chan-Glu_bd"/>
    <property type="match status" value="1"/>
</dbReference>
<keyword evidence="5 16" id="KW-0812">Transmembrane</keyword>
<evidence type="ECO:0000313" key="20">
    <source>
        <dbReference type="Proteomes" id="UP000807504"/>
    </source>
</evidence>
<comment type="subcellular location">
    <subcellularLocation>
        <location evidence="1">Cell membrane</location>
        <topology evidence="1">Multi-pass membrane protein</topology>
    </subcellularLocation>
</comment>
<feature type="binding site" evidence="13">
    <location>
        <position position="607"/>
    </location>
    <ligand>
        <name>L-glutamate</name>
        <dbReference type="ChEBI" id="CHEBI:29985"/>
    </ligand>
</feature>
<keyword evidence="8 16" id="KW-0472">Membrane</keyword>
<evidence type="ECO:0000256" key="10">
    <source>
        <dbReference type="ARBA" id="ARBA00023180"/>
    </source>
</evidence>
<evidence type="ECO:0000256" key="3">
    <source>
        <dbReference type="ARBA" id="ARBA00022448"/>
    </source>
</evidence>
<dbReference type="PRINTS" id="PR00177">
    <property type="entry name" value="NMDARECEPTOR"/>
</dbReference>
<evidence type="ECO:0000256" key="12">
    <source>
        <dbReference type="ARBA" id="ARBA00023303"/>
    </source>
</evidence>
<feature type="signal peptide" evidence="17">
    <location>
        <begin position="1"/>
        <end position="20"/>
    </location>
</feature>
<keyword evidence="17" id="KW-0732">Signal</keyword>
<evidence type="ECO:0000259" key="18">
    <source>
        <dbReference type="SMART" id="SM00918"/>
    </source>
</evidence>
<keyword evidence="9 19" id="KW-0675">Receptor</keyword>
<evidence type="ECO:0000256" key="2">
    <source>
        <dbReference type="ARBA" id="ARBA00008685"/>
    </source>
</evidence>
<evidence type="ECO:0000256" key="16">
    <source>
        <dbReference type="SAM" id="Phobius"/>
    </source>
</evidence>
<keyword evidence="3" id="KW-0813">Transport</keyword>
<dbReference type="PANTHER" id="PTHR42643">
    <property type="entry name" value="IONOTROPIC RECEPTOR 20A-RELATED"/>
    <property type="match status" value="1"/>
</dbReference>
<sequence length="755" mass="86368">MLLNHALLLMITFQAVSTTAKKITFNIVQDSNGYVDEFIRALEMVMDSPEVQQVPYEVRRIDPRVPLTQQIQGICTMETDFEILLSATSCDMLKLLALQSSSMGLLHFVVNVDHCKGTNITAYLDRKPRSDVTQAIVDVVQVRKRTDIAIIHDTEYDFYFILSLDYPYESCSNDSEFVPKLSSQSVPVRLGREDMFVSAVVWGTIRAAKMIWDREAEISQGKCIYVNGSTSFSSIVTDYMNNEYILSKSLNFALMRNVPDSPNTEIFKKIGSWESKRMPKFDYLYPDIEKHIIFRDRVLKLAMPFNPPYTIPAAGDENTVDTGAAVKLFDYLMKRLKFRYEALRPDDNEWGVLLPDGTWSGAVGMLLDRNSTFSFQTVDLIPFLGITRGRSRVLEFSEPIMTTSTAILVQKPREPPRTLIFLRPFSAPVWACITLTIPVMAFVLYYVHRKSFEYSTERNTLMKRKGGLFKYRNCFWYMYGAILQQGGIHLPVTVSARIVVCFWWLFVMVVMATYSGNLIAFLTFPEADWKVTSLEDMARKEKVTILIQEGTSIHQEIEESPVEALQLIKKRVESAKNAFLITNASEAIPEVKRGSAVFVEDLYVLSDLIKTEHNKTGRCDLALAPKRALEIYVAIAARKGSPYLKEIDIFLRHLWHGGLMQHWAKQFAQLDSHECYFITTTLRGGRKDVTLNDLFGAFMMLFCGLGIALVAICSEKLWKRLKRFAGSRSRIFMGKTNIFFIRMVVTEQSRCNKRR</sequence>
<dbReference type="Gene3D" id="1.10.287.70">
    <property type="match status" value="1"/>
</dbReference>
<evidence type="ECO:0000256" key="5">
    <source>
        <dbReference type="ARBA" id="ARBA00022692"/>
    </source>
</evidence>
<evidence type="ECO:0000256" key="15">
    <source>
        <dbReference type="PIRSR" id="PIRSR601508-3"/>
    </source>
</evidence>
<dbReference type="GO" id="GO:0005886">
    <property type="term" value="C:plasma membrane"/>
    <property type="evidence" value="ECO:0007669"/>
    <property type="project" value="UniProtKB-SubCell"/>
</dbReference>
<feature type="domain" description="Ionotropic glutamate receptor L-glutamate and glycine-binding" evidence="18">
    <location>
        <begin position="308"/>
        <end position="368"/>
    </location>
</feature>
<comment type="caution">
    <text evidence="19">The sequence shown here is derived from an EMBL/GenBank/DDBJ whole genome shotgun (WGS) entry which is preliminary data.</text>
</comment>
<dbReference type="Gene3D" id="3.40.190.10">
    <property type="entry name" value="Periplasmic binding protein-like II"/>
    <property type="match status" value="1"/>
</dbReference>
<feature type="disulfide bond" evidence="15">
    <location>
        <begin position="619"/>
        <end position="675"/>
    </location>
</feature>
<proteinExistence type="inferred from homology"/>
<evidence type="ECO:0000256" key="17">
    <source>
        <dbReference type="SAM" id="SignalP"/>
    </source>
</evidence>
<keyword evidence="4" id="KW-1003">Cell membrane</keyword>
<dbReference type="InterPro" id="IPR001508">
    <property type="entry name" value="Iono_Glu_rcpt_met"/>
</dbReference>
<evidence type="ECO:0000256" key="9">
    <source>
        <dbReference type="ARBA" id="ARBA00023170"/>
    </source>
</evidence>
<keyword evidence="20" id="KW-1185">Reference proteome</keyword>
<organism evidence="19 20">
    <name type="scientific">Argiope bruennichi</name>
    <name type="common">Wasp spider</name>
    <name type="synonym">Aranea bruennichi</name>
    <dbReference type="NCBI Taxonomy" id="94029"/>
    <lineage>
        <taxon>Eukaryota</taxon>
        <taxon>Metazoa</taxon>
        <taxon>Ecdysozoa</taxon>
        <taxon>Arthropoda</taxon>
        <taxon>Chelicerata</taxon>
        <taxon>Arachnida</taxon>
        <taxon>Araneae</taxon>
        <taxon>Araneomorphae</taxon>
        <taxon>Entelegynae</taxon>
        <taxon>Araneoidea</taxon>
        <taxon>Araneidae</taxon>
        <taxon>Argiope</taxon>
    </lineage>
</organism>
<dbReference type="Pfam" id="PF10613">
    <property type="entry name" value="Lig_chan-Glu_bd"/>
    <property type="match status" value="1"/>
</dbReference>
<keyword evidence="10" id="KW-0325">Glycoprotein</keyword>
<evidence type="ECO:0000256" key="11">
    <source>
        <dbReference type="ARBA" id="ARBA00023286"/>
    </source>
</evidence>
<keyword evidence="11" id="KW-1071">Ligand-gated ion channel</keyword>
<dbReference type="InterPro" id="IPR001320">
    <property type="entry name" value="Iontro_rcpt_C"/>
</dbReference>
<evidence type="ECO:0000256" key="7">
    <source>
        <dbReference type="ARBA" id="ARBA00023065"/>
    </source>
</evidence>
<feature type="site" description="Crucial to convey clamshell closure to channel opening" evidence="14">
    <location>
        <position position="531"/>
    </location>
</feature>
<keyword evidence="6 16" id="KW-1133">Transmembrane helix</keyword>
<dbReference type="GO" id="GO:0050906">
    <property type="term" value="P:detection of stimulus involved in sensory perception"/>
    <property type="evidence" value="ECO:0007669"/>
    <property type="project" value="UniProtKB-ARBA"/>
</dbReference>
<gene>
    <name evidence="19" type="ORF">HNY73_001290</name>
</gene>
<keyword evidence="7" id="KW-0406">Ion transport</keyword>